<reference evidence="1 2" key="1">
    <citation type="journal article" date="2023" name="G3 (Bethesda)">
        <title>A chromosome-level genome assembly of Zasmidium syzygii isolated from banana leaves.</title>
        <authorList>
            <person name="van Westerhoven A.C."/>
            <person name="Mehrabi R."/>
            <person name="Talebi R."/>
            <person name="Steentjes M.B.F."/>
            <person name="Corcolon B."/>
            <person name="Chong P.A."/>
            <person name="Kema G.H.J."/>
            <person name="Seidl M.F."/>
        </authorList>
    </citation>
    <scope>NUCLEOTIDE SEQUENCE [LARGE SCALE GENOMIC DNA]</scope>
    <source>
        <strain evidence="1 2">P124</strain>
    </source>
</reference>
<evidence type="ECO:0000313" key="1">
    <source>
        <dbReference type="EMBL" id="KAK4495517.1"/>
    </source>
</evidence>
<dbReference type="Proteomes" id="UP001305779">
    <property type="component" value="Unassembled WGS sequence"/>
</dbReference>
<organism evidence="1 2">
    <name type="scientific">Zasmidium cellare</name>
    <name type="common">Wine cellar mold</name>
    <name type="synonym">Racodium cellare</name>
    <dbReference type="NCBI Taxonomy" id="395010"/>
    <lineage>
        <taxon>Eukaryota</taxon>
        <taxon>Fungi</taxon>
        <taxon>Dikarya</taxon>
        <taxon>Ascomycota</taxon>
        <taxon>Pezizomycotina</taxon>
        <taxon>Dothideomycetes</taxon>
        <taxon>Dothideomycetidae</taxon>
        <taxon>Mycosphaerellales</taxon>
        <taxon>Mycosphaerellaceae</taxon>
        <taxon>Zasmidium</taxon>
    </lineage>
</organism>
<comment type="caution">
    <text evidence="1">The sequence shown here is derived from an EMBL/GenBank/DDBJ whole genome shotgun (WGS) entry which is preliminary data.</text>
</comment>
<accession>A0ABR0E257</accession>
<dbReference type="EMBL" id="JAXOVC010000012">
    <property type="protein sequence ID" value="KAK4495517.1"/>
    <property type="molecule type" value="Genomic_DNA"/>
</dbReference>
<keyword evidence="2" id="KW-1185">Reference proteome</keyword>
<sequence length="114" mass="13199">MARFQQDLFYSLAMVSDPDVHSDLTNPPTPVVEGKHMQCRYIPLDLEKSQAKIDPSYNGDRKELESQTQQDAHFAPIIWALRDSEEEDSLARLAKYYHYLRTPFPIPKAYTSSH</sequence>
<gene>
    <name evidence="1" type="ORF">PRZ48_013849</name>
</gene>
<evidence type="ECO:0000313" key="2">
    <source>
        <dbReference type="Proteomes" id="UP001305779"/>
    </source>
</evidence>
<name>A0ABR0E257_ZASCE</name>
<proteinExistence type="predicted"/>
<protein>
    <submittedName>
        <fullName evidence="1">Uncharacterized protein</fullName>
    </submittedName>
</protein>